<feature type="domain" description="VWFA" evidence="2">
    <location>
        <begin position="2150"/>
        <end position="2365"/>
    </location>
</feature>
<dbReference type="OrthoDB" id="2343366at2759"/>
<dbReference type="GeneID" id="63831070"/>
<dbReference type="SUPFAM" id="SSF53300">
    <property type="entry name" value="vWA-like"/>
    <property type="match status" value="1"/>
</dbReference>
<feature type="region of interest" description="Disordered" evidence="1">
    <location>
        <begin position="529"/>
        <end position="602"/>
    </location>
</feature>
<feature type="compositionally biased region" description="Basic and acidic residues" evidence="1">
    <location>
        <begin position="548"/>
        <end position="557"/>
    </location>
</feature>
<accession>A0A165I521</accession>
<dbReference type="RefSeq" id="XP_040770112.1">
    <property type="nucleotide sequence ID" value="XM_040914042.1"/>
</dbReference>
<dbReference type="PANTHER" id="PTHR22796:SF1">
    <property type="entry name" value="VWFA DOMAIN-CONTAINING PROTEIN"/>
    <property type="match status" value="1"/>
</dbReference>
<keyword evidence="4" id="KW-1185">Reference proteome</keyword>
<dbReference type="Gene3D" id="3.40.50.410">
    <property type="entry name" value="von Willebrand factor, type A domain"/>
    <property type="match status" value="1"/>
</dbReference>
<dbReference type="InParanoid" id="A0A165I521"/>
<evidence type="ECO:0000259" key="2">
    <source>
        <dbReference type="PROSITE" id="PS50234"/>
    </source>
</evidence>
<evidence type="ECO:0000256" key="1">
    <source>
        <dbReference type="SAM" id="MobiDB-lite"/>
    </source>
</evidence>
<reference evidence="3 4" key="1">
    <citation type="journal article" date="2016" name="Mol. Biol. Evol.">
        <title>Comparative Genomics of Early-Diverging Mushroom-Forming Fungi Provides Insights into the Origins of Lignocellulose Decay Capabilities.</title>
        <authorList>
            <person name="Nagy L.G."/>
            <person name="Riley R."/>
            <person name="Tritt A."/>
            <person name="Adam C."/>
            <person name="Daum C."/>
            <person name="Floudas D."/>
            <person name="Sun H."/>
            <person name="Yadav J.S."/>
            <person name="Pangilinan J."/>
            <person name="Larsson K.H."/>
            <person name="Matsuura K."/>
            <person name="Barry K."/>
            <person name="Labutti K."/>
            <person name="Kuo R."/>
            <person name="Ohm R.A."/>
            <person name="Bhattacharya S.S."/>
            <person name="Shirouzu T."/>
            <person name="Yoshinaga Y."/>
            <person name="Martin F.M."/>
            <person name="Grigoriev I.V."/>
            <person name="Hibbett D.S."/>
        </authorList>
    </citation>
    <scope>NUCLEOTIDE SEQUENCE [LARGE SCALE GENOMIC DNA]</scope>
    <source>
        <strain evidence="3 4">93-53</strain>
    </source>
</reference>
<dbReference type="STRING" id="1314785.A0A165I521"/>
<dbReference type="InterPro" id="IPR002035">
    <property type="entry name" value="VWF_A"/>
</dbReference>
<protein>
    <recommendedName>
        <fullName evidence="2">VWFA domain-containing protein</fullName>
    </recommendedName>
</protein>
<feature type="compositionally biased region" description="Basic and acidic residues" evidence="1">
    <location>
        <begin position="44"/>
        <end position="87"/>
    </location>
</feature>
<feature type="compositionally biased region" description="Polar residues" evidence="1">
    <location>
        <begin position="119"/>
        <end position="130"/>
    </location>
</feature>
<feature type="compositionally biased region" description="Basic and acidic residues" evidence="1">
    <location>
        <begin position="2334"/>
        <end position="2344"/>
    </location>
</feature>
<gene>
    <name evidence="3" type="ORF">LAESUDRAFT_808190</name>
</gene>
<evidence type="ECO:0000313" key="4">
    <source>
        <dbReference type="Proteomes" id="UP000076871"/>
    </source>
</evidence>
<organism evidence="3 4">
    <name type="scientific">Laetiporus sulphureus 93-53</name>
    <dbReference type="NCBI Taxonomy" id="1314785"/>
    <lineage>
        <taxon>Eukaryota</taxon>
        <taxon>Fungi</taxon>
        <taxon>Dikarya</taxon>
        <taxon>Basidiomycota</taxon>
        <taxon>Agaricomycotina</taxon>
        <taxon>Agaricomycetes</taxon>
        <taxon>Polyporales</taxon>
        <taxon>Laetiporus</taxon>
    </lineage>
</organism>
<dbReference type="SUPFAM" id="SSF52540">
    <property type="entry name" value="P-loop containing nucleoside triphosphate hydrolases"/>
    <property type="match status" value="1"/>
</dbReference>
<dbReference type="InterPro" id="IPR027417">
    <property type="entry name" value="P-loop_NTPase"/>
</dbReference>
<dbReference type="Proteomes" id="UP000076871">
    <property type="component" value="Unassembled WGS sequence"/>
</dbReference>
<evidence type="ECO:0000313" key="3">
    <source>
        <dbReference type="EMBL" id="KZT12602.1"/>
    </source>
</evidence>
<dbReference type="Pfam" id="PF13519">
    <property type="entry name" value="VWA_2"/>
    <property type="match status" value="1"/>
</dbReference>
<feature type="compositionally biased region" description="Basic and acidic residues" evidence="1">
    <location>
        <begin position="97"/>
        <end position="108"/>
    </location>
</feature>
<feature type="region of interest" description="Disordered" evidence="1">
    <location>
        <begin position="1"/>
        <end position="140"/>
    </location>
</feature>
<name>A0A165I521_9APHY</name>
<dbReference type="Gene3D" id="3.40.50.300">
    <property type="entry name" value="P-loop containing nucleotide triphosphate hydrolases"/>
    <property type="match status" value="1"/>
</dbReference>
<dbReference type="EMBL" id="KV427605">
    <property type="protein sequence ID" value="KZT12602.1"/>
    <property type="molecule type" value="Genomic_DNA"/>
</dbReference>
<sequence>MSEVPSDAATGELERDVGNVAGMSNIDPAPQPAEIGVATTVHQDILRSDTDSTHDADDTHDADGAHDAEDTHDADGAHDADGTHDVETCDASGQGTTREDPDTDEKHQNATILGDHSGSDQNNTSGTTMSEEPLRTATDEGVLVDDKEPSELDLVSSIRGMYRILDLITEQGSGGLVDKVIIDQQSLGRLINDLQAGAYASLTKVDFAALDNLVLKPIGLYGSKHEIVRFLKDRDVVNERTADLLRLPSPAAGEPLRPHLRSGLYILREFACGQDPDIIYAIFWPQDTTWDTNAISSIRRNRVTFMRYLTKVADQILALVSDDDATKIMWKEELDDIKPDPEEEEDDRVIDFEVAQTLEQEENVMARPGFTMNLPAPQIVEASYTPWTDVVRLAPKLIPGELRQGILQVTYVPSEQYESPLSESVKTIRLKNYIERGSLRLNEGLSHEAIEVLLNHGLHQRARDACSIYQESLRTADRAAEDFVQNKVDEMQQRLNAEALPLQRAIRRFVVSSIRRNFSLFDEPSITIAEGDTEEENDRNQAVLPSQKQDHGEKQDDMEALQEKGGVNGMQDQKQDHKEGTCEGGLAPYEGKGEDLAPEDQSGERVRQCDEDEEADSMLLQHLAGLYPEIQPILDKLKDPATINYKANSFQVQKERIIILDAILGGRDDIDKSRAEELVISVMSMSNTKKTGDLLKVFDHQPRNSWIPAVIVNFFSSGGSSRQQLAEAEKRAAKISDADFLSSLATIVDHNALLTRACADIKAIAIESLNRMIVKAVKAAVHHIRSIQEKTCKAQIKREADAQKQMDFGEARSTLLNTLKDQLLVNNTSDTLFIANVEKQTNSPWRHESYRLVGSREIRTDACLRYTINPFFFTEDDRQQLQLDKFFVPTPKVHSNSSSSFELPTEHQVKHIQLLHNGKCLLIVDDSRSMIKIFLETPDTLNGALNRSACKRKLHREKIGGSCLFAFDETKRMLAILSADISEIPQRAQLHFYVFDENFVYLQSMGSPVDLRSWYDGPVLISNMAFICGNEDLVLVDHTSRARIFSFVTQQFRPAFLQLQNPPNTVLSSPDGACLMTISDTHDGLSMRAYHWSTFGSTEGISIPLPDIDPTGIVVTSFGKRSHVHLVGMKHDACLCRSIVLDITRKATEFTFQETGQSGSRAAKSQKNVIQNVFIDCHADVWTRFPVLPAIQRRTITSLAQRYPRSLCFVARDNHDNYMAYFADLVKTFERTVRKPTGNQLSETIVRAVGYEAFMKSGVQDISVFKVGEWLADLLCLIPIHLAITRDNRFIPLKDGVFSSELERSLLGADVATIVDNLSFGWYESLFQSYLASKPVKVVSSMGEQSVGKSFALNHLVDTSFAGSAMRTTEGVWMSVAPLDDMIIVALDFEGVHSIERSVQEDTLLVLFNTAISNLVLFRNNFALSRDITGLFKSFQSSSSVLDPAANPNLFQSTLVIIIKDVVDSDKTEIVKEFSLKFQHIVQLEQASNFISRLHGGRLAIIPWPVIESRQFYLLFNGLKRRLDQQRPTHTGGSIFLQTLKTLMTKLKANDWGAMSQNMAAHRAKLLLTLLPVALSSGVAELNSDVEPLKDFDTGAVIETRDTNARFFCSELGVAEPSPGRDAMLQQLIGLWDDLHTRGTIADDEWMAGLIEHLNDLVQRRIDHVNEWLNLNMAKFPSTHADIQMLRRLANNMMIDVKANVQICSLQCAKCHLLCALCRHHDGRHDCQTSHACTRSCEYEDYEAKGCGLSAGHPGRHVCDITVHLCGYPCALEDKRGCLGECTKVVNHDDAEHMCSATVHECSEPCRLVNIPLPDGGIYSCPEFCSIASHEPHLEHVCANRQCPMQCQLCARLCSKQSHLHGLYQGEVHLCGTEHPCPALCSADGICQIDTAPQSIEATFTGRHETFQYTKFIQVSKRLTCAIPIAPGRVDHNDVGPHRHTTDKDSFHSCKARCENCGYYCTLRLGHPQKEHETSHGSMSRTQWAIDGPDGTTLELDGRKFGSRDEGTPMFCSMVCRSLGRHVHVDYCRAGQREVCGGPEYEHISARMQPYPDRPKDWVTHRLFWRRTGFKDPYPNEDQNNFTLCDAMCPGPEHAASPSGVSRPSYCTLPILHPHYALDQPVSGNGLGYISNDGHAFLCRNPAVMQQAFHVIFVIDRSASMSYTDHRPRGDTPSTALITRNHNNRLGAVYSSLHAFWQARHHVTNAGGQGAIALRDAYTVLLFDRTVSECVANDFISTHDELLSAVLRYSTGRGTNFFAAIQAAKAAMEQHWNTDRSPVVIFLSDGEGKLPDMAMQDLCLRSSALGKPLSFHSVSFGRDAKSSSLRRMAQIAKDVQDRSPHDPMHPTPPSSYAEALDSVQLAETFLGIAESLRKTRGALLHSL</sequence>
<dbReference type="PROSITE" id="PS50234">
    <property type="entry name" value="VWFA"/>
    <property type="match status" value="1"/>
</dbReference>
<feature type="region of interest" description="Disordered" evidence="1">
    <location>
        <begin position="2333"/>
        <end position="2352"/>
    </location>
</feature>
<dbReference type="PANTHER" id="PTHR22796">
    <property type="entry name" value="URG4-RELATED"/>
    <property type="match status" value="1"/>
</dbReference>
<dbReference type="InterPro" id="IPR036465">
    <property type="entry name" value="vWFA_dom_sf"/>
</dbReference>
<proteinExistence type="predicted"/>